<dbReference type="GO" id="GO:0000215">
    <property type="term" value="F:tRNA 2'-phosphotransferase activity"/>
    <property type="evidence" value="ECO:0007669"/>
    <property type="project" value="UniProtKB-EC"/>
</dbReference>
<comment type="caution">
    <text evidence="8">The sequence shown here is derived from an EMBL/GenBank/DDBJ whole genome shotgun (WGS) entry which is preliminary data.</text>
</comment>
<evidence type="ECO:0000313" key="8">
    <source>
        <dbReference type="EMBL" id="KAK5958862.1"/>
    </source>
</evidence>
<evidence type="ECO:0000256" key="2">
    <source>
        <dbReference type="ARBA" id="ARBA00009836"/>
    </source>
</evidence>
<evidence type="ECO:0000256" key="1">
    <source>
        <dbReference type="ARBA" id="ARBA00003343"/>
    </source>
</evidence>
<comment type="similarity">
    <text evidence="2">Belongs to the KptA/TPT1 family.</text>
</comment>
<feature type="compositionally biased region" description="Low complexity" evidence="7">
    <location>
        <begin position="183"/>
        <end position="201"/>
    </location>
</feature>
<evidence type="ECO:0000256" key="4">
    <source>
        <dbReference type="ARBA" id="ARBA00022679"/>
    </source>
</evidence>
<keyword evidence="4 8" id="KW-0808">Transferase</keyword>
<feature type="region of interest" description="Disordered" evidence="7">
    <location>
        <begin position="174"/>
        <end position="204"/>
    </location>
</feature>
<evidence type="ECO:0000256" key="6">
    <source>
        <dbReference type="ARBA" id="ARBA00047949"/>
    </source>
</evidence>
<protein>
    <recommendedName>
        <fullName evidence="3">2'-phosphotransferase</fullName>
        <ecNumber evidence="3">2.7.1.160</ecNumber>
    </recommendedName>
</protein>
<dbReference type="Proteomes" id="UP001316803">
    <property type="component" value="Unassembled WGS sequence"/>
</dbReference>
<reference evidence="8 9" key="1">
    <citation type="submission" date="2022-12" db="EMBL/GenBank/DDBJ databases">
        <title>Genomic features and morphological characterization of a novel Knufia sp. strain isolated from spacecraft assembly facility.</title>
        <authorList>
            <person name="Teixeira M."/>
            <person name="Chander A.M."/>
            <person name="Stajich J.E."/>
            <person name="Venkateswaran K."/>
        </authorList>
    </citation>
    <scope>NUCLEOTIDE SEQUENCE [LARGE SCALE GENOMIC DNA]</scope>
    <source>
        <strain evidence="8 9">FJI-L2-BK-P2</strain>
    </source>
</reference>
<feature type="region of interest" description="Disordered" evidence="7">
    <location>
        <begin position="461"/>
        <end position="492"/>
    </location>
</feature>
<feature type="region of interest" description="Disordered" evidence="7">
    <location>
        <begin position="364"/>
        <end position="431"/>
    </location>
</feature>
<dbReference type="InterPro" id="IPR042081">
    <property type="entry name" value="RNA_2'-PTrans_C"/>
</dbReference>
<gene>
    <name evidence="8" type="primary">TPT1</name>
    <name evidence="8" type="ORF">OHC33_000706</name>
</gene>
<keyword evidence="9" id="KW-1185">Reference proteome</keyword>
<dbReference type="PANTHER" id="PTHR12684">
    <property type="entry name" value="PUTATIVE PHOSPHOTRANSFERASE"/>
    <property type="match status" value="1"/>
</dbReference>
<comment type="catalytic activity">
    <reaction evidence="6">
        <text>2'-phospho-[ligated tRNA] + NAD(+) = mature tRNA + ADP-alpha-D-ribose 1'',2''-cyclic phosphate + nicotinamide</text>
        <dbReference type="Rhea" id="RHEA:23324"/>
        <dbReference type="Rhea" id="RHEA-COMP:11106"/>
        <dbReference type="Rhea" id="RHEA-COMP:11107"/>
        <dbReference type="ChEBI" id="CHEBI:17154"/>
        <dbReference type="ChEBI" id="CHEBI:57540"/>
        <dbReference type="ChEBI" id="CHEBI:76596"/>
        <dbReference type="ChEBI" id="CHEBI:82883"/>
        <dbReference type="ChEBI" id="CHEBI:85027"/>
        <dbReference type="EC" id="2.7.1.160"/>
    </reaction>
</comment>
<sequence length="492" mass="52991">MGRTTGPDDTPSRSRKGERGRGPRSSQSRTVMISKALSRLLRHQAVNEGVPITNDGWVKLDHLLAWKGLSSRNGVNPPPTIEEIWEVVEENEKKRFAVRWVGKESIGQAGGNVQGMKRNLMQSTKDAKAVSEKAKAMGFGRTGGPAANVDAGAGNVEVQDQPSTTVGELVDNEEQQHDQAVPTESEPQASASTSSETQSDTETARAISHYRNTQPPPQISEFQIRATQGHSIQTIASDTSLLTPITLDDASSIPTTCVHGTFYGAWPLILRSGGLKRMGRNHVHFASGPSLAEIGITEHGEEDGNVGKSDKVISGMRNDAQLLIYIDLKRCLEDIKKIGVEMLWWKSENGVILTEGVDGAFAVNDNDTKLEDRTSDTAVEATPEAQPDDQQADAPSSVGDTAKQIADMKVKGNGGKHKAPKSKAGQAQAQSDKLVPMKYWNTVVDVKGGNGVIWRQGEGIVKELPEALTSRGTPKSRGQGRGRGRGRGRSRS</sequence>
<dbReference type="InterPro" id="IPR002745">
    <property type="entry name" value="Ptrans_KptA/Tpt1"/>
</dbReference>
<dbReference type="SUPFAM" id="SSF56399">
    <property type="entry name" value="ADP-ribosylation"/>
    <property type="match status" value="2"/>
</dbReference>
<name>A0AAN8I808_9EURO</name>
<evidence type="ECO:0000256" key="5">
    <source>
        <dbReference type="ARBA" id="ARBA00023027"/>
    </source>
</evidence>
<feature type="compositionally biased region" description="Basic residues" evidence="7">
    <location>
        <begin position="478"/>
        <end position="492"/>
    </location>
</feature>
<dbReference type="EMBL" id="JAKLMC020000001">
    <property type="protein sequence ID" value="KAK5958862.1"/>
    <property type="molecule type" value="Genomic_DNA"/>
</dbReference>
<dbReference type="AlphaFoldDB" id="A0AAN8I808"/>
<dbReference type="GO" id="GO:0006388">
    <property type="term" value="P:tRNA splicing, via endonucleolytic cleavage and ligation"/>
    <property type="evidence" value="ECO:0007669"/>
    <property type="project" value="TreeGrafter"/>
</dbReference>
<keyword evidence="5" id="KW-0520">NAD</keyword>
<evidence type="ECO:0000256" key="3">
    <source>
        <dbReference type="ARBA" id="ARBA00012007"/>
    </source>
</evidence>
<accession>A0AAN8I808</accession>
<dbReference type="InterPro" id="IPR042080">
    <property type="entry name" value="RNA_2'-PTrans_N"/>
</dbReference>
<feature type="region of interest" description="Disordered" evidence="7">
    <location>
        <begin position="1"/>
        <end position="29"/>
    </location>
</feature>
<proteinExistence type="inferred from homology"/>
<dbReference type="PANTHER" id="PTHR12684:SF2">
    <property type="entry name" value="TRNA 2'-PHOSPHOTRANSFERASE 1"/>
    <property type="match status" value="1"/>
</dbReference>
<dbReference type="Gene3D" id="3.20.170.30">
    <property type="match status" value="1"/>
</dbReference>
<dbReference type="EC" id="2.7.1.160" evidence="3"/>
<organism evidence="8 9">
    <name type="scientific">Knufia fluminis</name>
    <dbReference type="NCBI Taxonomy" id="191047"/>
    <lineage>
        <taxon>Eukaryota</taxon>
        <taxon>Fungi</taxon>
        <taxon>Dikarya</taxon>
        <taxon>Ascomycota</taxon>
        <taxon>Pezizomycotina</taxon>
        <taxon>Eurotiomycetes</taxon>
        <taxon>Chaetothyriomycetidae</taxon>
        <taxon>Chaetothyriales</taxon>
        <taxon>Trichomeriaceae</taxon>
        <taxon>Knufia</taxon>
    </lineage>
</organism>
<feature type="compositionally biased region" description="Basic and acidic residues" evidence="7">
    <location>
        <begin position="366"/>
        <end position="375"/>
    </location>
</feature>
<comment type="function">
    <text evidence="1">Catalyzes the last step of tRNA splicing, the transfer of the splice junction 2'-phosphate from ligated tRNA to NAD to produce ADP-ribose 1''-2'' cyclic phosphate.</text>
</comment>
<dbReference type="Pfam" id="PF01885">
    <property type="entry name" value="PTS_2-RNA"/>
    <property type="match status" value="1"/>
</dbReference>
<dbReference type="Gene3D" id="1.10.10.970">
    <property type="entry name" value="RNA 2'-phosphotransferase, Tpt1/KptA family, N-terminal domain"/>
    <property type="match status" value="1"/>
</dbReference>
<feature type="compositionally biased region" description="Basic and acidic residues" evidence="7">
    <location>
        <begin position="10"/>
        <end position="21"/>
    </location>
</feature>
<evidence type="ECO:0000256" key="7">
    <source>
        <dbReference type="SAM" id="MobiDB-lite"/>
    </source>
</evidence>
<evidence type="ECO:0000313" key="9">
    <source>
        <dbReference type="Proteomes" id="UP001316803"/>
    </source>
</evidence>